<evidence type="ECO:0000256" key="6">
    <source>
        <dbReference type="ARBA" id="ARBA00023004"/>
    </source>
</evidence>
<dbReference type="InterPro" id="IPR050476">
    <property type="entry name" value="Insect_CytP450_Detox"/>
</dbReference>
<keyword evidence="6" id="KW-0408">Iron</keyword>
<keyword evidence="7" id="KW-0503">Monooxygenase</keyword>
<evidence type="ECO:0000256" key="5">
    <source>
        <dbReference type="ARBA" id="ARBA00023002"/>
    </source>
</evidence>
<dbReference type="InterPro" id="IPR036396">
    <property type="entry name" value="Cyt_P450_sf"/>
</dbReference>
<dbReference type="AlphaFoldDB" id="U9U1W8"/>
<dbReference type="GO" id="GO:0020037">
    <property type="term" value="F:heme binding"/>
    <property type="evidence" value="ECO:0007669"/>
    <property type="project" value="InterPro"/>
</dbReference>
<evidence type="ECO:0000256" key="7">
    <source>
        <dbReference type="ARBA" id="ARBA00023033"/>
    </source>
</evidence>
<dbReference type="PRINTS" id="PR00385">
    <property type="entry name" value="P450"/>
</dbReference>
<comment type="cofactor">
    <cofactor evidence="1">
        <name>heme</name>
        <dbReference type="ChEBI" id="CHEBI:30413"/>
    </cofactor>
</comment>
<dbReference type="PANTHER" id="PTHR24292:SF102">
    <property type="entry name" value="CYTOCHROME P450 FAMILY-RELATED"/>
    <property type="match status" value="1"/>
</dbReference>
<dbReference type="InterPro" id="IPR001128">
    <property type="entry name" value="Cyt_P450"/>
</dbReference>
<comment type="similarity">
    <text evidence="2">Belongs to the cytochrome P450 family.</text>
</comment>
<keyword evidence="4" id="KW-0479">Metal-binding</keyword>
<reference evidence="8" key="1">
    <citation type="submission" date="2013-07" db="EMBL/GenBank/DDBJ databases">
        <title>The genome of an arbuscular mycorrhizal fungus provides insights into the evolution of the oldest plant symbiosis.</title>
        <authorList>
            <consortium name="DOE Joint Genome Institute"/>
            <person name="Tisserant E."/>
            <person name="Malbreil M."/>
            <person name="Kuo A."/>
            <person name="Kohler A."/>
            <person name="Symeonidi A."/>
            <person name="Balestrini R."/>
            <person name="Charron P."/>
            <person name="Duensing N."/>
            <person name="Frei-dit-Frey N."/>
            <person name="Gianinazzi-Pearson V."/>
            <person name="Gilbert B."/>
            <person name="Handa Y."/>
            <person name="Hijri M."/>
            <person name="Kaul R."/>
            <person name="Kawaguchi M."/>
            <person name="Krajinski F."/>
            <person name="Lammers P."/>
            <person name="Lapierre D."/>
            <person name="Masclaux F.G."/>
            <person name="Murat C."/>
            <person name="Morin E."/>
            <person name="Ndikumana S."/>
            <person name="Pagni M."/>
            <person name="Petitpierre D."/>
            <person name="Requena N."/>
            <person name="Rosikiewicz P."/>
            <person name="Riley R."/>
            <person name="Saito K."/>
            <person name="San Clemente H."/>
            <person name="Shapiro H."/>
            <person name="van Tuinen D."/>
            <person name="Becard G."/>
            <person name="Bonfante P."/>
            <person name="Paszkowski U."/>
            <person name="Shachar-Hill Y."/>
            <person name="Young J.P."/>
            <person name="Sanders I.R."/>
            <person name="Henrissat B."/>
            <person name="Rensing S.A."/>
            <person name="Grigoriev I.V."/>
            <person name="Corradi N."/>
            <person name="Roux C."/>
            <person name="Martin F."/>
        </authorList>
    </citation>
    <scope>NUCLEOTIDE SEQUENCE</scope>
    <source>
        <strain evidence="8">DAOM 197198</strain>
    </source>
</reference>
<dbReference type="Gene3D" id="1.10.630.10">
    <property type="entry name" value="Cytochrome P450"/>
    <property type="match status" value="1"/>
</dbReference>
<proteinExistence type="inferred from homology"/>
<keyword evidence="3" id="KW-0349">Heme</keyword>
<gene>
    <name evidence="8" type="ORF">GLOINDRAFT_96286</name>
</gene>
<dbReference type="GO" id="GO:0016705">
    <property type="term" value="F:oxidoreductase activity, acting on paired donors, with incorporation or reduction of molecular oxygen"/>
    <property type="evidence" value="ECO:0007669"/>
    <property type="project" value="InterPro"/>
</dbReference>
<dbReference type="EMBL" id="KI284797">
    <property type="protein sequence ID" value="ESA12563.1"/>
    <property type="molecule type" value="Genomic_DNA"/>
</dbReference>
<sequence length="213" mass="24807">LYPKALLKESFPKSLITQYYGRVNLVLSNGDDWNVIVVLQFAIKPSFRNLPEHVFIESKLLNVMEKVDNKPIEIENLIHRMALDVLGRADFGFDFNSTETLKKHNLAIFMLAGHDTTANALTTILYLLAVHKDVQKNEILRVLGDNLMLSVERQKELKYINMVINENLRLYPPQKRPLYYSFMEFIIHQEIGKILKNLFLKDLRMKNMTIMLG</sequence>
<dbReference type="Pfam" id="PF00067">
    <property type="entry name" value="p450"/>
    <property type="match status" value="1"/>
</dbReference>
<dbReference type="HOGENOM" id="CLU_1295006_0_0_1"/>
<evidence type="ECO:0008006" key="9">
    <source>
        <dbReference type="Google" id="ProtNLM"/>
    </source>
</evidence>
<evidence type="ECO:0000313" key="8">
    <source>
        <dbReference type="EMBL" id="ESA12563.1"/>
    </source>
</evidence>
<name>U9U1W8_RHIID</name>
<evidence type="ECO:0000256" key="4">
    <source>
        <dbReference type="ARBA" id="ARBA00022723"/>
    </source>
</evidence>
<dbReference type="eggNOG" id="KOG0157">
    <property type="taxonomic scope" value="Eukaryota"/>
</dbReference>
<dbReference type="PANTHER" id="PTHR24292">
    <property type="entry name" value="CYTOCHROME P450"/>
    <property type="match status" value="1"/>
</dbReference>
<evidence type="ECO:0000256" key="2">
    <source>
        <dbReference type="ARBA" id="ARBA00010617"/>
    </source>
</evidence>
<accession>U9U1W8</accession>
<keyword evidence="5" id="KW-0560">Oxidoreductase</keyword>
<protein>
    <recommendedName>
        <fullName evidence="9">Cytochrome P450</fullName>
    </recommendedName>
</protein>
<organism evidence="8">
    <name type="scientific">Rhizophagus irregularis (strain DAOM 181602 / DAOM 197198 / MUCL 43194)</name>
    <name type="common">Arbuscular mycorrhizal fungus</name>
    <name type="synonym">Glomus intraradices</name>
    <dbReference type="NCBI Taxonomy" id="747089"/>
    <lineage>
        <taxon>Eukaryota</taxon>
        <taxon>Fungi</taxon>
        <taxon>Fungi incertae sedis</taxon>
        <taxon>Mucoromycota</taxon>
        <taxon>Glomeromycotina</taxon>
        <taxon>Glomeromycetes</taxon>
        <taxon>Glomerales</taxon>
        <taxon>Glomeraceae</taxon>
        <taxon>Rhizophagus</taxon>
    </lineage>
</organism>
<dbReference type="SUPFAM" id="SSF48264">
    <property type="entry name" value="Cytochrome P450"/>
    <property type="match status" value="1"/>
</dbReference>
<dbReference type="VEuPathDB" id="FungiDB:RhiirFUN_005187"/>
<evidence type="ECO:0000256" key="1">
    <source>
        <dbReference type="ARBA" id="ARBA00001971"/>
    </source>
</evidence>
<dbReference type="GO" id="GO:0004497">
    <property type="term" value="F:monooxygenase activity"/>
    <property type="evidence" value="ECO:0007669"/>
    <property type="project" value="UniProtKB-KW"/>
</dbReference>
<evidence type="ECO:0000256" key="3">
    <source>
        <dbReference type="ARBA" id="ARBA00022617"/>
    </source>
</evidence>
<feature type="non-terminal residue" evidence="8">
    <location>
        <position position="1"/>
    </location>
</feature>
<dbReference type="GO" id="GO:0005506">
    <property type="term" value="F:iron ion binding"/>
    <property type="evidence" value="ECO:0007669"/>
    <property type="project" value="InterPro"/>
</dbReference>